<proteinExistence type="predicted"/>
<name>A0A1R3GVW4_9ROSI</name>
<keyword evidence="2" id="KW-1185">Reference proteome</keyword>
<gene>
    <name evidence="1" type="ORF">COLO4_33203</name>
</gene>
<comment type="caution">
    <text evidence="1">The sequence shown here is derived from an EMBL/GenBank/DDBJ whole genome shotgun (WGS) entry which is preliminary data.</text>
</comment>
<dbReference type="EMBL" id="AWUE01021464">
    <property type="protein sequence ID" value="OMO62140.1"/>
    <property type="molecule type" value="Genomic_DNA"/>
</dbReference>
<dbReference type="AlphaFoldDB" id="A0A1R3GVW4"/>
<evidence type="ECO:0000313" key="1">
    <source>
        <dbReference type="EMBL" id="OMO62140.1"/>
    </source>
</evidence>
<organism evidence="1 2">
    <name type="scientific">Corchorus olitorius</name>
    <dbReference type="NCBI Taxonomy" id="93759"/>
    <lineage>
        <taxon>Eukaryota</taxon>
        <taxon>Viridiplantae</taxon>
        <taxon>Streptophyta</taxon>
        <taxon>Embryophyta</taxon>
        <taxon>Tracheophyta</taxon>
        <taxon>Spermatophyta</taxon>
        <taxon>Magnoliopsida</taxon>
        <taxon>eudicotyledons</taxon>
        <taxon>Gunneridae</taxon>
        <taxon>Pentapetalae</taxon>
        <taxon>rosids</taxon>
        <taxon>malvids</taxon>
        <taxon>Malvales</taxon>
        <taxon>Malvaceae</taxon>
        <taxon>Grewioideae</taxon>
        <taxon>Apeibeae</taxon>
        <taxon>Corchorus</taxon>
    </lineage>
</organism>
<reference evidence="2" key="1">
    <citation type="submission" date="2013-09" db="EMBL/GenBank/DDBJ databases">
        <title>Corchorus olitorius genome sequencing.</title>
        <authorList>
            <person name="Alam M."/>
            <person name="Haque M.S."/>
            <person name="Islam M.S."/>
            <person name="Emdad E.M."/>
            <person name="Islam M.M."/>
            <person name="Ahmed B."/>
            <person name="Halim A."/>
            <person name="Hossen Q.M.M."/>
            <person name="Hossain M.Z."/>
            <person name="Ahmed R."/>
            <person name="Khan M.M."/>
            <person name="Islam R."/>
            <person name="Rashid M.M."/>
            <person name="Khan S.A."/>
            <person name="Rahman M.S."/>
            <person name="Alam M."/>
            <person name="Yahiya A.S."/>
            <person name="Khan M.S."/>
            <person name="Azam M.S."/>
            <person name="Haque T."/>
            <person name="Lashkar M.Z.H."/>
            <person name="Akhand A.I."/>
            <person name="Morshed G."/>
            <person name="Roy S."/>
            <person name="Uddin K.S."/>
            <person name="Rabeya T."/>
            <person name="Hossain A.S."/>
            <person name="Chowdhury A."/>
            <person name="Snigdha A.R."/>
            <person name="Mortoza M.S."/>
            <person name="Matin S.A."/>
            <person name="Hoque S.M.E."/>
            <person name="Islam M.K."/>
            <person name="Roy D.K."/>
            <person name="Haider R."/>
            <person name="Moosa M.M."/>
            <person name="Elias S.M."/>
            <person name="Hasan A.M."/>
            <person name="Jahan S."/>
            <person name="Shafiuddin M."/>
            <person name="Mahmood N."/>
            <person name="Shommy N.S."/>
        </authorList>
    </citation>
    <scope>NUCLEOTIDE SEQUENCE [LARGE SCALE GENOMIC DNA]</scope>
    <source>
        <strain evidence="2">cv. O-4</strain>
    </source>
</reference>
<protein>
    <submittedName>
        <fullName evidence="1">Uncharacterized protein</fullName>
    </submittedName>
</protein>
<evidence type="ECO:0000313" key="2">
    <source>
        <dbReference type="Proteomes" id="UP000187203"/>
    </source>
</evidence>
<dbReference type="Proteomes" id="UP000187203">
    <property type="component" value="Unassembled WGS sequence"/>
</dbReference>
<accession>A0A1R3GVW4</accession>
<sequence>MGRVNCKKSCFRIYSRNLIKVGKDEIVSLIPPD</sequence>